<proteinExistence type="predicted"/>
<feature type="non-terminal residue" evidence="3">
    <location>
        <position position="380"/>
    </location>
</feature>
<gene>
    <name evidence="3" type="ORF">FOL47_003370</name>
</gene>
<name>A0A7J6KPE6_PERCH</name>
<evidence type="ECO:0000259" key="2">
    <source>
        <dbReference type="Pfam" id="PF17921"/>
    </source>
</evidence>
<sequence>DAEKEALGHGTCLTRRQVISIVQRWHDPLGLFNDDTKDWDKPVHESTMLDLRSGLFKAGTAHTIPRKETEAAYQATITLEKFLEAMPDDDEKTSRDQVVVAGFYTDSEILIHRLRGGPRIYKAISSAERRRIEVIESSVTKNHTTARHIPGTINPADRGSRPDNYRQHLQPLDLADLRDWLEAESTEPSSLTFTPGLRQEEDDDPDLLDPNDFPLAPLEKLDLEHPSRAGCNPIATADLLQLQKDDHWCQHISDVIGRNDAPRWSRDFSIDNDGLIRHKSPIHIDQDEATSPNPIVIPCTAATLELRTQLATEAHRAAAHPGGVRTTDVVRRNYWWKRMHKTCAKIVANCECCQRARANRTWRRAAAVVKWRGNLNPGEV</sequence>
<comment type="caution">
    <text evidence="3">The sequence shown here is derived from an EMBL/GenBank/DDBJ whole genome shotgun (WGS) entry which is preliminary data.</text>
</comment>
<evidence type="ECO:0000256" key="1">
    <source>
        <dbReference type="SAM" id="MobiDB-lite"/>
    </source>
</evidence>
<organism evidence="3 4">
    <name type="scientific">Perkinsus chesapeaki</name>
    <name type="common">Clam parasite</name>
    <name type="synonym">Perkinsus andrewsi</name>
    <dbReference type="NCBI Taxonomy" id="330153"/>
    <lineage>
        <taxon>Eukaryota</taxon>
        <taxon>Sar</taxon>
        <taxon>Alveolata</taxon>
        <taxon>Perkinsozoa</taxon>
        <taxon>Perkinsea</taxon>
        <taxon>Perkinsida</taxon>
        <taxon>Perkinsidae</taxon>
        <taxon>Perkinsus</taxon>
    </lineage>
</organism>
<keyword evidence="4" id="KW-1185">Reference proteome</keyword>
<dbReference type="AlphaFoldDB" id="A0A7J6KPE6"/>
<dbReference type="EMBL" id="JAAPAO010002024">
    <property type="protein sequence ID" value="KAF4648366.1"/>
    <property type="molecule type" value="Genomic_DNA"/>
</dbReference>
<accession>A0A7J6KPE6</accession>
<evidence type="ECO:0000313" key="4">
    <source>
        <dbReference type="Proteomes" id="UP000591131"/>
    </source>
</evidence>
<dbReference type="Gene3D" id="1.10.340.70">
    <property type="match status" value="1"/>
</dbReference>
<feature type="region of interest" description="Disordered" evidence="1">
    <location>
        <begin position="143"/>
        <end position="166"/>
    </location>
</feature>
<feature type="domain" description="Integrase zinc-binding" evidence="2">
    <location>
        <begin position="305"/>
        <end position="358"/>
    </location>
</feature>
<dbReference type="Proteomes" id="UP000591131">
    <property type="component" value="Unassembled WGS sequence"/>
</dbReference>
<protein>
    <recommendedName>
        <fullName evidence="2">Integrase zinc-binding domain-containing protein</fullName>
    </recommendedName>
</protein>
<dbReference type="InterPro" id="IPR041588">
    <property type="entry name" value="Integrase_H2C2"/>
</dbReference>
<feature type="compositionally biased region" description="Acidic residues" evidence="1">
    <location>
        <begin position="200"/>
        <end position="209"/>
    </location>
</feature>
<feature type="non-terminal residue" evidence="3">
    <location>
        <position position="1"/>
    </location>
</feature>
<dbReference type="OrthoDB" id="3249394at2759"/>
<reference evidence="3 4" key="1">
    <citation type="submission" date="2020-04" db="EMBL/GenBank/DDBJ databases">
        <title>Perkinsus chesapeaki whole genome sequence.</title>
        <authorList>
            <person name="Bogema D.R."/>
        </authorList>
    </citation>
    <scope>NUCLEOTIDE SEQUENCE [LARGE SCALE GENOMIC DNA]</scope>
    <source>
        <strain evidence="3">ATCC PRA-425</strain>
    </source>
</reference>
<feature type="region of interest" description="Disordered" evidence="1">
    <location>
        <begin position="185"/>
        <end position="215"/>
    </location>
</feature>
<evidence type="ECO:0000313" key="3">
    <source>
        <dbReference type="EMBL" id="KAF4648366.1"/>
    </source>
</evidence>
<dbReference type="Pfam" id="PF17921">
    <property type="entry name" value="Integrase_H2C2"/>
    <property type="match status" value="1"/>
</dbReference>